<evidence type="ECO:0000256" key="2">
    <source>
        <dbReference type="SAM" id="Phobius"/>
    </source>
</evidence>
<sequence>MEAAVTRRLGGGGAGYEALEPQGSIELSSTPTSLGPNNHEGVFAVNPIDPDLRSVSTLINSDATTSLGTSAIVRAAVGSQNEVSEDNELDLSLRPRSVLINTDATTSLDSRSLSNFGPQACFLGSLLAIATVHHLDPHHRSCAASTFNIVPISPPVQSLDWSYNLIFYGPSVQCSPANSTQQLAFDDIMHMFESNQDPTFIFSQVNDSYWDPFKNWLLFSAWTNSITKQNAPNYWVPICSQDTCPLDPFQLWIQTSTSSLVCNSVNSSFDITIASINGTQHVIQREIAVVGKFILDPIFEALIDPNVNPESFNRTSVDVYRSHFSALSSLLIGNLSTGLFINGSGWSNGQRITVASNILSTGLSGCDDIQNSPFKNLSIELHVVGVDSAYATAFPTRPGMCRNGSLLRAIEDLANNITLSYLSSADLTNSNTTFRNITTSNTVSLYEYNPRYLLLSYGLGFLFALVAAAVSIYAMIDNGVSHSSAFSAIVATTRNSELDSLTRGASLGAEPLPADLLKAKLRFGPLLNNDGFPDGEGRHGNESKTVPHIAFGFEKSVGNLRKGTKYE</sequence>
<keyword evidence="4" id="KW-1185">Reference proteome</keyword>
<keyword evidence="2" id="KW-1133">Transmembrane helix</keyword>
<evidence type="ECO:0000313" key="4">
    <source>
        <dbReference type="Proteomes" id="UP000184330"/>
    </source>
</evidence>
<evidence type="ECO:0000256" key="1">
    <source>
        <dbReference type="SAM" id="MobiDB-lite"/>
    </source>
</evidence>
<gene>
    <name evidence="3" type="ORF">PAC_04878</name>
</gene>
<proteinExistence type="predicted"/>
<keyword evidence="2" id="KW-0472">Membrane</keyword>
<protein>
    <recommendedName>
        <fullName evidence="5">Transmembrane protein</fullName>
    </recommendedName>
</protein>
<dbReference type="AlphaFoldDB" id="A0A1L7WQE9"/>
<reference evidence="3 4" key="1">
    <citation type="submission" date="2016-03" db="EMBL/GenBank/DDBJ databases">
        <authorList>
            <person name="Ploux O."/>
        </authorList>
    </citation>
    <scope>NUCLEOTIDE SEQUENCE [LARGE SCALE GENOMIC DNA]</scope>
    <source>
        <strain evidence="3 4">UAMH 11012</strain>
    </source>
</reference>
<dbReference type="Proteomes" id="UP000184330">
    <property type="component" value="Unassembled WGS sequence"/>
</dbReference>
<name>A0A1L7WQE9_9HELO</name>
<organism evidence="3 4">
    <name type="scientific">Phialocephala subalpina</name>
    <dbReference type="NCBI Taxonomy" id="576137"/>
    <lineage>
        <taxon>Eukaryota</taxon>
        <taxon>Fungi</taxon>
        <taxon>Dikarya</taxon>
        <taxon>Ascomycota</taxon>
        <taxon>Pezizomycotina</taxon>
        <taxon>Leotiomycetes</taxon>
        <taxon>Helotiales</taxon>
        <taxon>Mollisiaceae</taxon>
        <taxon>Phialocephala</taxon>
        <taxon>Phialocephala fortinii species complex</taxon>
    </lineage>
</organism>
<evidence type="ECO:0000313" key="3">
    <source>
        <dbReference type="EMBL" id="CZR54993.1"/>
    </source>
</evidence>
<dbReference type="PANTHER" id="PTHR35041">
    <property type="entry name" value="MEDIATOR OF RNA POLYMERASE II TRANSCRIPTION SUBUNIT 1"/>
    <property type="match status" value="1"/>
</dbReference>
<feature type="region of interest" description="Disordered" evidence="1">
    <location>
        <begin position="1"/>
        <end position="39"/>
    </location>
</feature>
<accession>A0A1L7WQE9</accession>
<dbReference type="PANTHER" id="PTHR35041:SF3">
    <property type="entry name" value="FORMYLMETHIONINE DEFORMYLASE-LIKE PROTEIN"/>
    <property type="match status" value="1"/>
</dbReference>
<dbReference type="STRING" id="576137.A0A1L7WQE9"/>
<keyword evidence="2" id="KW-0812">Transmembrane</keyword>
<evidence type="ECO:0008006" key="5">
    <source>
        <dbReference type="Google" id="ProtNLM"/>
    </source>
</evidence>
<feature type="transmembrane region" description="Helical" evidence="2">
    <location>
        <begin position="452"/>
        <end position="476"/>
    </location>
</feature>
<dbReference type="EMBL" id="FJOG01000005">
    <property type="protein sequence ID" value="CZR54993.1"/>
    <property type="molecule type" value="Genomic_DNA"/>
</dbReference>
<dbReference type="OrthoDB" id="5340195at2759"/>
<feature type="compositionally biased region" description="Polar residues" evidence="1">
    <location>
        <begin position="25"/>
        <end position="36"/>
    </location>
</feature>